<gene>
    <name evidence="1" type="ORF">GA0070621_3862</name>
</gene>
<name>A0A1A9A444_9ACTN</name>
<sequence length="150" mass="16394">MTATTGEPAANDNPMAQIAARMREQMAQGDELRNRLAGLTGRAVSDDEQIEVVCTADDPAHELRIDPRVMRRSSVELAELLQELIRSARADLQRQTTEAVREVAGDLGPQALIGNPAAAQAKLAQLNELVSGPMRQSSELLERLRRQLSI</sequence>
<dbReference type="AlphaFoldDB" id="A0A1A9A444"/>
<dbReference type="EMBL" id="LT594324">
    <property type="protein sequence ID" value="SBT50878.1"/>
    <property type="molecule type" value="Genomic_DNA"/>
</dbReference>
<dbReference type="InterPro" id="IPR036894">
    <property type="entry name" value="YbaB-like_sf"/>
</dbReference>
<dbReference type="GO" id="GO:0003677">
    <property type="term" value="F:DNA binding"/>
    <property type="evidence" value="ECO:0007669"/>
    <property type="project" value="UniProtKB-KW"/>
</dbReference>
<evidence type="ECO:0000313" key="2">
    <source>
        <dbReference type="Proteomes" id="UP000198765"/>
    </source>
</evidence>
<dbReference type="RefSeq" id="WP_157740020.1">
    <property type="nucleotide sequence ID" value="NZ_LT594324.1"/>
</dbReference>
<evidence type="ECO:0000313" key="1">
    <source>
        <dbReference type="EMBL" id="SBT50878.1"/>
    </source>
</evidence>
<dbReference type="Pfam" id="PF02575">
    <property type="entry name" value="YbaB_DNA_bd"/>
    <property type="match status" value="1"/>
</dbReference>
<protein>
    <submittedName>
        <fullName evidence="1">YbaB/EbfC DNA-binding family protein</fullName>
    </submittedName>
</protein>
<dbReference type="Proteomes" id="UP000198765">
    <property type="component" value="Chromosome I"/>
</dbReference>
<organism evidence="1 2">
    <name type="scientific">Micromonospora narathiwatensis</name>
    <dbReference type="NCBI Taxonomy" id="299146"/>
    <lineage>
        <taxon>Bacteria</taxon>
        <taxon>Bacillati</taxon>
        <taxon>Actinomycetota</taxon>
        <taxon>Actinomycetes</taxon>
        <taxon>Micromonosporales</taxon>
        <taxon>Micromonosporaceae</taxon>
        <taxon>Micromonospora</taxon>
    </lineage>
</organism>
<reference evidence="1 2" key="1">
    <citation type="submission" date="2016-06" db="EMBL/GenBank/DDBJ databases">
        <authorList>
            <person name="Kjaerup R.B."/>
            <person name="Dalgaard T.S."/>
            <person name="Juul-Madsen H.R."/>
        </authorList>
    </citation>
    <scope>NUCLEOTIDE SEQUENCE [LARGE SCALE GENOMIC DNA]</scope>
    <source>
        <strain evidence="1 2">DSM 45248</strain>
    </source>
</reference>
<accession>A0A1A9A444</accession>
<dbReference type="OrthoDB" id="3829223at2"/>
<dbReference type="Gene3D" id="3.30.1310.10">
    <property type="entry name" value="Nucleoid-associated protein YbaB-like domain"/>
    <property type="match status" value="1"/>
</dbReference>
<proteinExistence type="predicted"/>
<dbReference type="InterPro" id="IPR004401">
    <property type="entry name" value="YbaB/EbfC"/>
</dbReference>
<dbReference type="PATRIC" id="fig|299146.4.peg.4000"/>
<dbReference type="SUPFAM" id="SSF82607">
    <property type="entry name" value="YbaB-like"/>
    <property type="match status" value="1"/>
</dbReference>
<keyword evidence="2" id="KW-1185">Reference proteome</keyword>
<keyword evidence="1" id="KW-0238">DNA-binding</keyword>